<dbReference type="PANTHER" id="PTHR46910:SF5">
    <property type="entry name" value="ZN(II)2CYS6 TRANSCRIPTION FACTOR (EUROFUNG)"/>
    <property type="match status" value="1"/>
</dbReference>
<dbReference type="OrthoDB" id="103819at2759"/>
<keyword evidence="1" id="KW-0539">Nucleus</keyword>
<dbReference type="GeneID" id="31006810"/>
<dbReference type="EMBL" id="LFMY01000011">
    <property type="protein sequence ID" value="OKL57486.1"/>
    <property type="molecule type" value="Genomic_DNA"/>
</dbReference>
<gene>
    <name evidence="3" type="ORF">UA08_07054</name>
</gene>
<dbReference type="STRING" id="1441469.A0A225ARB6"/>
<keyword evidence="4" id="KW-1185">Reference proteome</keyword>
<organism evidence="3 4">
    <name type="scientific">Talaromyces atroroseus</name>
    <dbReference type="NCBI Taxonomy" id="1441469"/>
    <lineage>
        <taxon>Eukaryota</taxon>
        <taxon>Fungi</taxon>
        <taxon>Dikarya</taxon>
        <taxon>Ascomycota</taxon>
        <taxon>Pezizomycotina</taxon>
        <taxon>Eurotiomycetes</taxon>
        <taxon>Eurotiomycetidae</taxon>
        <taxon>Eurotiales</taxon>
        <taxon>Trichocomaceae</taxon>
        <taxon>Talaromyces</taxon>
        <taxon>Talaromyces sect. Trachyspermi</taxon>
    </lineage>
</organism>
<evidence type="ECO:0000313" key="3">
    <source>
        <dbReference type="EMBL" id="OKL57486.1"/>
    </source>
</evidence>
<sequence>MAAILPPSGPESQLTPKQEANTPVFMGSTSLRAHTAFVNKLLKERVLGSTDFDDLAPQMQAAISTLEHTVSDQNTLGVTFSLLCCFMTIDDSIKHCNKVCFAIEGFNLTDYIIVNGGLYYLFNEKAHNINIGAEKASYVQYHTMCKSNLELALSNLGFFMDSSKENIAALLFGVIYAIEISRPLLALKMNHSAIQMCETLGYHRLPMSAGISNYDTQLSSESNLFWYAYMIDKGLALRLGRSSAIRDQDITIPVIASSSSLINPSEQFFNSWVRHSKVQGRIYDELYSFTALSSTHAERMQRGLVLAEEVKSLIQVTTDLLPNVTCKENAGKYQLDGVNSLEVSSKSEIVTLHATLTLIYRAVRTLIVTPFIPFIIIFCHAAESSSDIDLHLLREFVQSLQGIRNVSEAIDQLLSLAEVLLHIAVLCKEANRENAEVQQSLLIGPEFELYFSQCGFMPPLFDEMTFREGLGGS</sequence>
<dbReference type="PANTHER" id="PTHR46910">
    <property type="entry name" value="TRANSCRIPTION FACTOR PDR1"/>
    <property type="match status" value="1"/>
</dbReference>
<name>A0A225ARB6_TALAT</name>
<dbReference type="SMART" id="SM00906">
    <property type="entry name" value="Fungal_trans"/>
    <property type="match status" value="1"/>
</dbReference>
<dbReference type="GO" id="GO:0003700">
    <property type="term" value="F:DNA-binding transcription factor activity"/>
    <property type="evidence" value="ECO:0007669"/>
    <property type="project" value="InterPro"/>
</dbReference>
<protein>
    <recommendedName>
        <fullName evidence="2">Xylanolytic transcriptional activator regulatory domain-containing protein</fullName>
    </recommendedName>
</protein>
<comment type="caution">
    <text evidence="3">The sequence shown here is derived from an EMBL/GenBank/DDBJ whole genome shotgun (WGS) entry which is preliminary data.</text>
</comment>
<dbReference type="InterPro" id="IPR007219">
    <property type="entry name" value="XnlR_reg_dom"/>
</dbReference>
<dbReference type="GO" id="GO:0006351">
    <property type="term" value="P:DNA-templated transcription"/>
    <property type="evidence" value="ECO:0007669"/>
    <property type="project" value="InterPro"/>
</dbReference>
<evidence type="ECO:0000313" key="4">
    <source>
        <dbReference type="Proteomes" id="UP000214365"/>
    </source>
</evidence>
<dbReference type="CDD" id="cd12148">
    <property type="entry name" value="fungal_TF_MHR"/>
    <property type="match status" value="1"/>
</dbReference>
<evidence type="ECO:0000256" key="1">
    <source>
        <dbReference type="ARBA" id="ARBA00023242"/>
    </source>
</evidence>
<feature type="domain" description="Xylanolytic transcriptional activator regulatory" evidence="2">
    <location>
        <begin position="186"/>
        <end position="261"/>
    </location>
</feature>
<dbReference type="Pfam" id="PF04082">
    <property type="entry name" value="Fungal_trans"/>
    <property type="match status" value="1"/>
</dbReference>
<dbReference type="Proteomes" id="UP000214365">
    <property type="component" value="Unassembled WGS sequence"/>
</dbReference>
<accession>A0A225ARB6</accession>
<dbReference type="GO" id="GO:0003677">
    <property type="term" value="F:DNA binding"/>
    <property type="evidence" value="ECO:0007669"/>
    <property type="project" value="InterPro"/>
</dbReference>
<dbReference type="AlphaFoldDB" id="A0A225ARB6"/>
<evidence type="ECO:0000259" key="2">
    <source>
        <dbReference type="SMART" id="SM00906"/>
    </source>
</evidence>
<dbReference type="GO" id="GO:0008270">
    <property type="term" value="F:zinc ion binding"/>
    <property type="evidence" value="ECO:0007669"/>
    <property type="project" value="InterPro"/>
</dbReference>
<proteinExistence type="predicted"/>
<dbReference type="RefSeq" id="XP_020117607.1">
    <property type="nucleotide sequence ID" value="XM_020261952.1"/>
</dbReference>
<reference evidence="3 4" key="1">
    <citation type="submission" date="2015-06" db="EMBL/GenBank/DDBJ databases">
        <title>Talaromyces atroroseus IBT 11181 draft genome.</title>
        <authorList>
            <person name="Rasmussen K.B."/>
            <person name="Rasmussen S."/>
            <person name="Petersen B."/>
            <person name="Sicheritz-Ponten T."/>
            <person name="Mortensen U.H."/>
            <person name="Thrane U."/>
        </authorList>
    </citation>
    <scope>NUCLEOTIDE SEQUENCE [LARGE SCALE GENOMIC DNA]</scope>
    <source>
        <strain evidence="3 4">IBT 11181</strain>
    </source>
</reference>
<dbReference type="InterPro" id="IPR050987">
    <property type="entry name" value="AtrR-like"/>
</dbReference>